<sequence>MTIGQLLLERGVLGALDSKTFRLSFRLNGQELGTWGSFTMGGIAGDQLTFGGQEFTWNPEDGDLELILELIPPPKPGAGGVFASFVNEGPQGGFPDEEEPGGLPGGNPGGLPGGEREPVPGGNQTTAVPEPSAWALMIGGFGFAGAIFRRRRTLQALT</sequence>
<dbReference type="Pfam" id="PF07589">
    <property type="entry name" value="PEP-CTERM"/>
    <property type="match status" value="1"/>
</dbReference>
<organism evidence="3 4">
    <name type="scientific">Phenylobacterium kunshanense</name>
    <dbReference type="NCBI Taxonomy" id="1445034"/>
    <lineage>
        <taxon>Bacteria</taxon>
        <taxon>Pseudomonadati</taxon>
        <taxon>Pseudomonadota</taxon>
        <taxon>Alphaproteobacteria</taxon>
        <taxon>Caulobacterales</taxon>
        <taxon>Caulobacteraceae</taxon>
        <taxon>Phenylobacterium</taxon>
    </lineage>
</organism>
<gene>
    <name evidence="3" type="ORF">DJ019_18655</name>
</gene>
<feature type="compositionally biased region" description="Gly residues" evidence="1">
    <location>
        <begin position="102"/>
        <end position="113"/>
    </location>
</feature>
<keyword evidence="4" id="KW-1185">Reference proteome</keyword>
<proteinExistence type="predicted"/>
<reference evidence="3 4" key="1">
    <citation type="submission" date="2018-05" db="EMBL/GenBank/DDBJ databases">
        <authorList>
            <person name="Lanie J.A."/>
            <person name="Ng W.-L."/>
            <person name="Kazmierczak K.M."/>
            <person name="Andrzejewski T.M."/>
            <person name="Davidsen T.M."/>
            <person name="Wayne K.J."/>
            <person name="Tettelin H."/>
            <person name="Glass J.I."/>
            <person name="Rusch D."/>
            <person name="Podicherti R."/>
            <person name="Tsui H.-C.T."/>
            <person name="Winkler M.E."/>
        </authorList>
    </citation>
    <scope>NUCLEOTIDE SEQUENCE [LARGE SCALE GENOMIC DNA]</scope>
    <source>
        <strain evidence="3 4">BUT-10</strain>
    </source>
</reference>
<comment type="caution">
    <text evidence="3">The sequence shown here is derived from an EMBL/GenBank/DDBJ whole genome shotgun (WGS) entry which is preliminary data.</text>
</comment>
<evidence type="ECO:0000259" key="2">
    <source>
        <dbReference type="Pfam" id="PF07589"/>
    </source>
</evidence>
<evidence type="ECO:0000313" key="4">
    <source>
        <dbReference type="Proteomes" id="UP000249524"/>
    </source>
</evidence>
<dbReference type="Proteomes" id="UP000249524">
    <property type="component" value="Unassembled WGS sequence"/>
</dbReference>
<dbReference type="NCBIfam" id="NF035944">
    <property type="entry name" value="PEPxxWA-CTERM"/>
    <property type="match status" value="1"/>
</dbReference>
<dbReference type="NCBIfam" id="TIGR02595">
    <property type="entry name" value="PEP_CTERM"/>
    <property type="match status" value="1"/>
</dbReference>
<dbReference type="InterPro" id="IPR013424">
    <property type="entry name" value="Ice-binding_C"/>
</dbReference>
<evidence type="ECO:0000256" key="1">
    <source>
        <dbReference type="SAM" id="MobiDB-lite"/>
    </source>
</evidence>
<protein>
    <recommendedName>
        <fullName evidence="2">Ice-binding protein C-terminal domain-containing protein</fullName>
    </recommendedName>
</protein>
<name>A0A328B813_9CAUL</name>
<dbReference type="AlphaFoldDB" id="A0A328B813"/>
<accession>A0A328B813</accession>
<dbReference type="EMBL" id="QFYS01000011">
    <property type="protein sequence ID" value="RAK62551.1"/>
    <property type="molecule type" value="Genomic_DNA"/>
</dbReference>
<feature type="region of interest" description="Disordered" evidence="1">
    <location>
        <begin position="86"/>
        <end position="125"/>
    </location>
</feature>
<feature type="domain" description="Ice-binding protein C-terminal" evidence="2">
    <location>
        <begin position="127"/>
        <end position="152"/>
    </location>
</feature>
<evidence type="ECO:0000313" key="3">
    <source>
        <dbReference type="EMBL" id="RAK62551.1"/>
    </source>
</evidence>